<dbReference type="AlphaFoldDB" id="A0A3D8RAT3"/>
<dbReference type="STRING" id="1849047.A0A3D8RAT3"/>
<comment type="caution">
    <text evidence="7">The sequence shown here is derived from an EMBL/GenBank/DDBJ whole genome shotgun (WGS) entry which is preliminary data.</text>
</comment>
<dbReference type="EC" id="2.1.1.22" evidence="2"/>
<keyword evidence="3" id="KW-0489">Methyltransferase</keyword>
<dbReference type="OrthoDB" id="978at2759"/>
<accession>A0A3D8RAT3</accession>
<evidence type="ECO:0000256" key="2">
    <source>
        <dbReference type="ARBA" id="ARBA00012003"/>
    </source>
</evidence>
<dbReference type="GO" id="GO:0032259">
    <property type="term" value="P:methylation"/>
    <property type="evidence" value="ECO:0007669"/>
    <property type="project" value="UniProtKB-KW"/>
</dbReference>
<evidence type="ECO:0000313" key="8">
    <source>
        <dbReference type="Proteomes" id="UP000256645"/>
    </source>
</evidence>
<dbReference type="InterPro" id="IPR012901">
    <property type="entry name" value="CARME"/>
</dbReference>
<evidence type="ECO:0000256" key="6">
    <source>
        <dbReference type="SAM" id="MobiDB-lite"/>
    </source>
</evidence>
<dbReference type="SUPFAM" id="SSF53335">
    <property type="entry name" value="S-adenosyl-L-methionine-dependent methyltransferases"/>
    <property type="match status" value="1"/>
</dbReference>
<gene>
    <name evidence="7" type="ORF">BP6252_07716</name>
</gene>
<dbReference type="Pfam" id="PF07942">
    <property type="entry name" value="CARME"/>
    <property type="match status" value="1"/>
</dbReference>
<comment type="similarity">
    <text evidence="1">Belongs to the carnosine N-methyltransferase family.</text>
</comment>
<dbReference type="Gene3D" id="3.40.50.150">
    <property type="entry name" value="Vaccinia Virus protein VP39"/>
    <property type="match status" value="1"/>
</dbReference>
<feature type="region of interest" description="Disordered" evidence="6">
    <location>
        <begin position="323"/>
        <end position="359"/>
    </location>
</feature>
<dbReference type="PANTHER" id="PTHR12303:SF6">
    <property type="entry name" value="CARNOSINE N-METHYLTRANSFERASE"/>
    <property type="match status" value="1"/>
</dbReference>
<proteinExistence type="inferred from homology"/>
<keyword evidence="4" id="KW-0808">Transferase</keyword>
<evidence type="ECO:0000256" key="5">
    <source>
        <dbReference type="ARBA" id="ARBA00022691"/>
    </source>
</evidence>
<dbReference type="EMBL" id="PDLM01000008">
    <property type="protein sequence ID" value="RDW71153.1"/>
    <property type="molecule type" value="Genomic_DNA"/>
</dbReference>
<dbReference type="SMART" id="SM01296">
    <property type="entry name" value="N2227"/>
    <property type="match status" value="1"/>
</dbReference>
<reference evidence="7 8" key="1">
    <citation type="journal article" date="2018" name="IMA Fungus">
        <title>IMA Genome-F 9: Draft genome sequence of Annulohypoxylon stygium, Aspergillus mulundensis, Berkeleyomyces basicola (syn. Thielaviopsis basicola), Ceratocystis smalleyi, two Cercospora beticola strains, Coleophoma cylindrospora, Fusarium fracticaudum, Phialophora cf. hyalina, and Morchella septimelata.</title>
        <authorList>
            <person name="Wingfield B.D."/>
            <person name="Bills G.F."/>
            <person name="Dong Y."/>
            <person name="Huang W."/>
            <person name="Nel W.J."/>
            <person name="Swalarsk-Parry B.S."/>
            <person name="Vaghefi N."/>
            <person name="Wilken P.M."/>
            <person name="An Z."/>
            <person name="de Beer Z.W."/>
            <person name="De Vos L."/>
            <person name="Chen L."/>
            <person name="Duong T.A."/>
            <person name="Gao Y."/>
            <person name="Hammerbacher A."/>
            <person name="Kikkert J.R."/>
            <person name="Li Y."/>
            <person name="Li H."/>
            <person name="Li K."/>
            <person name="Li Q."/>
            <person name="Liu X."/>
            <person name="Ma X."/>
            <person name="Naidoo K."/>
            <person name="Pethybridge S.J."/>
            <person name="Sun J."/>
            <person name="Steenkamp E.T."/>
            <person name="van der Nest M.A."/>
            <person name="van Wyk S."/>
            <person name="Wingfield M.J."/>
            <person name="Xiong C."/>
            <person name="Yue Q."/>
            <person name="Zhang X."/>
        </authorList>
    </citation>
    <scope>NUCLEOTIDE SEQUENCE [LARGE SCALE GENOMIC DNA]</scope>
    <source>
        <strain evidence="7 8">BP6252</strain>
    </source>
</reference>
<dbReference type="PANTHER" id="PTHR12303">
    <property type="entry name" value="CARNOSINE N-METHYLTRANSFERASE"/>
    <property type="match status" value="1"/>
</dbReference>
<evidence type="ECO:0000256" key="1">
    <source>
        <dbReference type="ARBA" id="ARBA00010086"/>
    </source>
</evidence>
<protein>
    <recommendedName>
        <fullName evidence="2">carnosine N-methyltransferase</fullName>
        <ecNumber evidence="2">2.1.1.22</ecNumber>
    </recommendedName>
</protein>
<feature type="compositionally biased region" description="Polar residues" evidence="6">
    <location>
        <begin position="327"/>
        <end position="336"/>
    </location>
</feature>
<sequence length="426" mass="47798">MAEWDGNANGYADAEEKRVLFAALDSFYQYAKTAHYNTTHTRRQNFYALPRAQWEMLAAPPISYLDTLSLVDDAIDKNAELAMAILSGGLESFGLSLNPEPKSADDWRGFATPNDLEKARSTIRQFYRDWSEEGAAERAVCFDRVMSTLKEARDQSPPMNVLVPGAGLGRLVFELTLNGFNVEGNEISYHQLLASSFILNICPRARAHTLYPWIHGFSNHRTRSNHLQSILIPDIHVGSAIENKVLGVSPGEMNMAAADFISLYGDEDHRSCYDAVVAVFFLDTAPNVLRYLEVIRNCLKPGGMLINFGPLLWHFENITRSQERDVNQGSQDTKQNTGHEHSVGDYGHSTKSTNEHYHGTQRCEKDAGIMDPGSFELTDEELLLLVETMGFAITHSETDISAPYIQDPNSMMQHLYKASFWVAHKL</sequence>
<evidence type="ECO:0000256" key="4">
    <source>
        <dbReference type="ARBA" id="ARBA00022679"/>
    </source>
</evidence>
<dbReference type="GO" id="GO:0030735">
    <property type="term" value="F:carnosine N-methyltransferase activity"/>
    <property type="evidence" value="ECO:0007669"/>
    <property type="project" value="UniProtKB-EC"/>
</dbReference>
<keyword evidence="8" id="KW-1185">Reference proteome</keyword>
<dbReference type="Proteomes" id="UP000256645">
    <property type="component" value="Unassembled WGS sequence"/>
</dbReference>
<organism evidence="7 8">
    <name type="scientific">Coleophoma cylindrospora</name>
    <dbReference type="NCBI Taxonomy" id="1849047"/>
    <lineage>
        <taxon>Eukaryota</taxon>
        <taxon>Fungi</taxon>
        <taxon>Dikarya</taxon>
        <taxon>Ascomycota</taxon>
        <taxon>Pezizomycotina</taxon>
        <taxon>Leotiomycetes</taxon>
        <taxon>Helotiales</taxon>
        <taxon>Dermateaceae</taxon>
        <taxon>Coleophoma</taxon>
    </lineage>
</organism>
<keyword evidence="5" id="KW-0949">S-adenosyl-L-methionine</keyword>
<evidence type="ECO:0000313" key="7">
    <source>
        <dbReference type="EMBL" id="RDW71153.1"/>
    </source>
</evidence>
<dbReference type="InterPro" id="IPR029063">
    <property type="entry name" value="SAM-dependent_MTases_sf"/>
</dbReference>
<name>A0A3D8RAT3_9HELO</name>
<evidence type="ECO:0000256" key="3">
    <source>
        <dbReference type="ARBA" id="ARBA00022603"/>
    </source>
</evidence>